<accession>A0A8J2ZMC9</accession>
<dbReference type="Proteomes" id="UP000617145">
    <property type="component" value="Unassembled WGS sequence"/>
</dbReference>
<reference evidence="1" key="1">
    <citation type="journal article" date="2014" name="Int. J. Syst. Evol. Microbiol.">
        <title>Complete genome sequence of Corynebacterium casei LMG S-19264T (=DSM 44701T), isolated from a smear-ripened cheese.</title>
        <authorList>
            <consortium name="US DOE Joint Genome Institute (JGI-PGF)"/>
            <person name="Walter F."/>
            <person name="Albersmeier A."/>
            <person name="Kalinowski J."/>
            <person name="Ruckert C."/>
        </authorList>
    </citation>
    <scope>NUCLEOTIDE SEQUENCE</scope>
    <source>
        <strain evidence="1">CGMCC 1.15762</strain>
    </source>
</reference>
<evidence type="ECO:0000313" key="1">
    <source>
        <dbReference type="EMBL" id="GGG79888.1"/>
    </source>
</evidence>
<gene>
    <name evidence="1" type="ORF">GCM10011415_31490</name>
</gene>
<protein>
    <submittedName>
        <fullName evidence="1">Uncharacterized protein</fullName>
    </submittedName>
</protein>
<proteinExistence type="predicted"/>
<sequence>MPYPVTGRPERPAVLFALSSWQSSCLRAQLCRCLSAGLAFALALCSVLAVVPPASAQGYAPYTVVGGTTASARGGVRVIGNDSGGRLRARFAEIRQIRSRGDRIEIRGSYCMSSCTLYLGAGNVCVSPATRFGFHGPSYKHRKIGANQFDYWSRRMATYYPPQISSWFLTRARYVKKGYLELSGADLIRMGVRAC</sequence>
<dbReference type="AlphaFoldDB" id="A0A8J2ZMC9"/>
<dbReference type="RefSeq" id="WP_188791181.1">
    <property type="nucleotide sequence ID" value="NZ_BMJV01000006.1"/>
</dbReference>
<name>A0A8J2ZMC9_9RHOB</name>
<dbReference type="EMBL" id="BMJV01000006">
    <property type="protein sequence ID" value="GGG79888.1"/>
    <property type="molecule type" value="Genomic_DNA"/>
</dbReference>
<reference evidence="1" key="2">
    <citation type="submission" date="2020-09" db="EMBL/GenBank/DDBJ databases">
        <authorList>
            <person name="Sun Q."/>
            <person name="Zhou Y."/>
        </authorList>
    </citation>
    <scope>NUCLEOTIDE SEQUENCE</scope>
    <source>
        <strain evidence="1">CGMCC 1.15762</strain>
    </source>
</reference>
<organism evidence="1 2">
    <name type="scientific">Salipiger pallidus</name>
    <dbReference type="NCBI Taxonomy" id="1775170"/>
    <lineage>
        <taxon>Bacteria</taxon>
        <taxon>Pseudomonadati</taxon>
        <taxon>Pseudomonadota</taxon>
        <taxon>Alphaproteobacteria</taxon>
        <taxon>Rhodobacterales</taxon>
        <taxon>Roseobacteraceae</taxon>
        <taxon>Salipiger</taxon>
    </lineage>
</organism>
<evidence type="ECO:0000313" key="2">
    <source>
        <dbReference type="Proteomes" id="UP000617145"/>
    </source>
</evidence>
<comment type="caution">
    <text evidence="1">The sequence shown here is derived from an EMBL/GenBank/DDBJ whole genome shotgun (WGS) entry which is preliminary data.</text>
</comment>
<keyword evidence="2" id="KW-1185">Reference proteome</keyword>